<evidence type="ECO:0000256" key="2">
    <source>
        <dbReference type="PROSITE-ProRule" id="PRU00117"/>
    </source>
</evidence>
<dbReference type="EMBL" id="CP104395">
    <property type="protein sequence ID" value="WEL19548.1"/>
    <property type="molecule type" value="Genomic_DNA"/>
</dbReference>
<dbReference type="InterPro" id="IPR009019">
    <property type="entry name" value="KH_sf_prok-type"/>
</dbReference>
<dbReference type="SUPFAM" id="SSF52540">
    <property type="entry name" value="P-loop containing nucleoside triphosphate hydrolases"/>
    <property type="match status" value="1"/>
</dbReference>
<dbReference type="Gene3D" id="3.30.300.20">
    <property type="match status" value="1"/>
</dbReference>
<dbReference type="SMART" id="SM00322">
    <property type="entry name" value="KH"/>
    <property type="match status" value="1"/>
</dbReference>
<organism evidence="5 6">
    <name type="scientific">Candidatus Nanohalococcus occultus</name>
    <dbReference type="NCBI Taxonomy" id="2978047"/>
    <lineage>
        <taxon>Archaea</taxon>
        <taxon>Candidatus Nanohalarchaeota</taxon>
        <taxon>Candidatus Nanohalarchaeota incertae sedis</taxon>
        <taxon>Candidatus Nanohalococcus</taxon>
    </lineage>
</organism>
<dbReference type="NCBIfam" id="NF010335">
    <property type="entry name" value="PRK13764.1"/>
    <property type="match status" value="1"/>
</dbReference>
<dbReference type="CDD" id="cd09878">
    <property type="entry name" value="PIN_VapC_VirB11L-ATPase-like"/>
    <property type="match status" value="1"/>
</dbReference>
<dbReference type="GeneID" id="90589967"/>
<dbReference type="Gene3D" id="3.40.50.300">
    <property type="entry name" value="P-loop containing nucleotide triphosphate hydrolases"/>
    <property type="match status" value="1"/>
</dbReference>
<dbReference type="InterPro" id="IPR052041">
    <property type="entry name" value="Nucleic_acid_metab_PIN/TRAM"/>
</dbReference>
<sequence>MTDKIIPDTSVLVDGKLSDLAENGEVKSDVVIPELVVDEIESQANKGLEIGYKAIEEIEKLRKLGEEKGFKVEFTGRKPTTEEIRLAKNGRIDALIRDVAEEIDGTLYTGDRVQAKVAEAKGIKVRFFEKEHVEKFSLQNYFDDKTMSVHLKQDSLPKAKRGLPGQFQLETIGDKPLSRDEINKLIEETIEKAEISDEGLVEIQEEGATVVQIGKYRIAISRPPFSEKPEITAVRPVAKVSLEDYDLSEKLLTRLDEKAEGVLIAGAPGHGKSTFAQALAEHYEEAGKIVKTMEKPRDLDVGPDITQYTELDESMENTGDFLLLVRPDYTVYDEVRKTSDFEVYSDMRMAGVGMLGVVHAAAPVDAVQRLIGRVELGMIPQIVDTVVHIKNAGVAEVYKLELTVKVPDGMQEEDLARPVVLISRLEDDKPVYEIYTYGEETVVIPIGEHEKQSSAERLAKEQLEYKLDDLPGDPEVEFISDNHIKLIVEEGEISKIIGKNGERIHSLEDELGLDITVEPRTATLKDELSYDGVEERGNSVIISIGKKHAGEEVDVYDGSEFLFTATVGKKGEISLTKQSGMASQLLGAYESGKLNIKA</sequence>
<dbReference type="PROSITE" id="PS50084">
    <property type="entry name" value="KH_TYPE_1"/>
    <property type="match status" value="1"/>
</dbReference>
<evidence type="ECO:0000313" key="5">
    <source>
        <dbReference type="EMBL" id="WEL19548.1"/>
    </source>
</evidence>
<keyword evidence="6" id="KW-1185">Reference proteome</keyword>
<feature type="domain" description="K Homology" evidence="3">
    <location>
        <begin position="480"/>
        <end position="545"/>
    </location>
</feature>
<dbReference type="InterPro" id="IPR029060">
    <property type="entry name" value="PIN-like_dom_sf"/>
</dbReference>
<feature type="domain" description="PIN" evidence="4">
    <location>
        <begin position="3"/>
        <end position="116"/>
    </location>
</feature>
<accession>A0ABY8CE99</accession>
<dbReference type="PANTHER" id="PTHR11603">
    <property type="entry name" value="AAA FAMILY ATPASE"/>
    <property type="match status" value="1"/>
</dbReference>
<dbReference type="PANTHER" id="PTHR11603:SF147">
    <property type="entry name" value="MEMBRANE PROTEIN"/>
    <property type="match status" value="1"/>
</dbReference>
<evidence type="ECO:0000256" key="1">
    <source>
        <dbReference type="ARBA" id="ARBA00046345"/>
    </source>
</evidence>
<dbReference type="SUPFAM" id="SSF88723">
    <property type="entry name" value="PIN domain-like"/>
    <property type="match status" value="1"/>
</dbReference>
<dbReference type="Gene3D" id="3.40.50.1010">
    <property type="entry name" value="5'-nuclease"/>
    <property type="match status" value="1"/>
</dbReference>
<evidence type="ECO:0000259" key="4">
    <source>
        <dbReference type="SMART" id="SM00670"/>
    </source>
</evidence>
<dbReference type="InterPro" id="IPR002716">
    <property type="entry name" value="PIN_dom"/>
</dbReference>
<dbReference type="InterPro" id="IPR015946">
    <property type="entry name" value="KH_dom-like_a/b"/>
</dbReference>
<name>A0ABY8CE99_9ARCH</name>
<dbReference type="Pfam" id="PF01850">
    <property type="entry name" value="PIN"/>
    <property type="match status" value="1"/>
</dbReference>
<proteinExistence type="inferred from homology"/>
<gene>
    <name evidence="5" type="ORF">SVXNc_0530</name>
</gene>
<dbReference type="SUPFAM" id="SSF54814">
    <property type="entry name" value="Prokaryotic type KH domain (KH-domain type II)"/>
    <property type="match status" value="1"/>
</dbReference>
<dbReference type="SMART" id="SM00670">
    <property type="entry name" value="PINc"/>
    <property type="match status" value="1"/>
</dbReference>
<dbReference type="InterPro" id="IPR027417">
    <property type="entry name" value="P-loop_NTPase"/>
</dbReference>
<dbReference type="RefSeq" id="WP_347721388.1">
    <property type="nucleotide sequence ID" value="NZ_CP104395.1"/>
</dbReference>
<keyword evidence="2" id="KW-0694">RNA-binding</keyword>
<evidence type="ECO:0000259" key="3">
    <source>
        <dbReference type="SMART" id="SM00322"/>
    </source>
</evidence>
<dbReference type="InterPro" id="IPR004087">
    <property type="entry name" value="KH_dom"/>
</dbReference>
<dbReference type="Proteomes" id="UP001218034">
    <property type="component" value="Chromosome"/>
</dbReference>
<protein>
    <submittedName>
        <fullName evidence="5">ATPase (PilT family)</fullName>
    </submittedName>
</protein>
<evidence type="ECO:0000313" key="6">
    <source>
        <dbReference type="Proteomes" id="UP001218034"/>
    </source>
</evidence>
<reference evidence="5 6" key="1">
    <citation type="submission" date="2022-09" db="EMBL/GenBank/DDBJ databases">
        <title>Xylan utilization by haloarchaea-nanohaloarchaea associations.</title>
        <authorList>
            <person name="Yakimov M."/>
        </authorList>
    </citation>
    <scope>NUCLEOTIDE SEQUENCE [LARGE SCALE GENOMIC DNA]</scope>
    <source>
        <strain evidence="5 6">SVXNc</strain>
    </source>
</reference>
<comment type="similarity">
    <text evidence="1">In the N-terminal section; belongs to the PINc/VapC protein family.</text>
</comment>